<feature type="domain" description="Glutamine amidotransferase" evidence="12">
    <location>
        <begin position="9"/>
        <end position="209"/>
    </location>
</feature>
<feature type="active site" description="Nucleophile" evidence="10 11">
    <location>
        <position position="84"/>
    </location>
</feature>
<protein>
    <recommendedName>
        <fullName evidence="10">Imidazole glycerol phosphate synthase subunit HisH</fullName>
        <ecNumber evidence="10">4.3.2.10</ecNumber>
    </recommendedName>
    <alternativeName>
        <fullName evidence="10">IGP synthase glutaminase subunit</fullName>
        <ecNumber evidence="10">3.5.1.2</ecNumber>
    </alternativeName>
    <alternativeName>
        <fullName evidence="10">IGP synthase subunit HisH</fullName>
    </alternativeName>
    <alternativeName>
        <fullName evidence="10">ImGP synthase subunit HisH</fullName>
        <shortName evidence="10">IGPS subunit HisH</shortName>
    </alternativeName>
</protein>
<keyword evidence="3 10" id="KW-0028">Amino-acid biosynthesis</keyword>
<evidence type="ECO:0000256" key="9">
    <source>
        <dbReference type="ARBA" id="ARBA00049534"/>
    </source>
</evidence>
<dbReference type="NCBIfam" id="TIGR01855">
    <property type="entry name" value="IMP_synth_hisH"/>
    <property type="match status" value="1"/>
</dbReference>
<feature type="active site" evidence="10 11">
    <location>
        <position position="194"/>
    </location>
</feature>
<dbReference type="Pfam" id="PF00117">
    <property type="entry name" value="GATase"/>
    <property type="match status" value="1"/>
</dbReference>
<keyword evidence="6 10" id="KW-0368">Histidine biosynthesis</keyword>
<evidence type="ECO:0000256" key="2">
    <source>
        <dbReference type="ARBA" id="ARBA00011152"/>
    </source>
</evidence>
<evidence type="ECO:0000256" key="10">
    <source>
        <dbReference type="HAMAP-Rule" id="MF_00278"/>
    </source>
</evidence>
<evidence type="ECO:0000256" key="11">
    <source>
        <dbReference type="PIRSR" id="PIRSR000495-1"/>
    </source>
</evidence>
<dbReference type="EC" id="4.3.2.10" evidence="10"/>
<dbReference type="InterPro" id="IPR010139">
    <property type="entry name" value="Imidazole-glycPsynth_HisH"/>
</dbReference>
<keyword evidence="5 10" id="KW-0315">Glutamine amidotransferase</keyword>
<dbReference type="Proteomes" id="UP000177697">
    <property type="component" value="Unassembled WGS sequence"/>
</dbReference>
<keyword evidence="10" id="KW-0963">Cytoplasm</keyword>
<feature type="active site" evidence="10 11">
    <location>
        <position position="196"/>
    </location>
</feature>
<comment type="catalytic activity">
    <reaction evidence="9 10">
        <text>L-glutamine + H2O = L-glutamate + NH4(+)</text>
        <dbReference type="Rhea" id="RHEA:15889"/>
        <dbReference type="ChEBI" id="CHEBI:15377"/>
        <dbReference type="ChEBI" id="CHEBI:28938"/>
        <dbReference type="ChEBI" id="CHEBI:29985"/>
        <dbReference type="ChEBI" id="CHEBI:58359"/>
        <dbReference type="EC" id="3.5.1.2"/>
    </reaction>
</comment>
<dbReference type="PIRSF" id="PIRSF000495">
    <property type="entry name" value="Amidotransf_hisH"/>
    <property type="match status" value="1"/>
</dbReference>
<dbReference type="InterPro" id="IPR029062">
    <property type="entry name" value="Class_I_gatase-like"/>
</dbReference>
<evidence type="ECO:0000313" key="14">
    <source>
        <dbReference type="Proteomes" id="UP000177697"/>
    </source>
</evidence>
<dbReference type="CDD" id="cd01748">
    <property type="entry name" value="GATase1_IGP_Synthase"/>
    <property type="match status" value="1"/>
</dbReference>
<dbReference type="PROSITE" id="PS51273">
    <property type="entry name" value="GATASE_TYPE_1"/>
    <property type="match status" value="1"/>
</dbReference>
<gene>
    <name evidence="10" type="primary">hisH</name>
    <name evidence="13" type="ORF">A2431_02230</name>
</gene>
<name>A0A1G2V3L0_9BACT</name>
<sequence length="218" mass="24257">MKNDLKIAIVDYGVGNLYSLIKAFEFWGVQAIVSEDPKVLKEASAIVLPGVGSFEAGMRGLEIRELVETIQEIAKSGKPILGICLGAQLMLSLGHEFGIFKGLDIIRGKVVRFPNLDNNEKVPHIGWNTISPPKNIDWKDTILDSSDPKNSFYFVHSYILEPESKENIFALTEYGGYTFCSIVKKGNIYGCQFHPEKSGEVGLKLINNFINLIKYGKN</sequence>
<comment type="pathway">
    <text evidence="1 10">Amino-acid biosynthesis; L-histidine biosynthesis; L-histidine from 5-phospho-alpha-D-ribose 1-diphosphate: step 5/9.</text>
</comment>
<reference evidence="13 14" key="1">
    <citation type="journal article" date="2016" name="Nat. Commun.">
        <title>Thousands of microbial genomes shed light on interconnected biogeochemical processes in an aquifer system.</title>
        <authorList>
            <person name="Anantharaman K."/>
            <person name="Brown C.T."/>
            <person name="Hug L.A."/>
            <person name="Sharon I."/>
            <person name="Castelle C.J."/>
            <person name="Probst A.J."/>
            <person name="Thomas B.C."/>
            <person name="Singh A."/>
            <person name="Wilkins M.J."/>
            <person name="Karaoz U."/>
            <person name="Brodie E.L."/>
            <person name="Williams K.H."/>
            <person name="Hubbard S.S."/>
            <person name="Banfield J.F."/>
        </authorList>
    </citation>
    <scope>NUCLEOTIDE SEQUENCE [LARGE SCALE GENOMIC DNA]</scope>
</reference>
<organism evidence="13 14">
    <name type="scientific">Candidatus Zambryskibacteria bacterium RIFOXYC1_FULL_39_10</name>
    <dbReference type="NCBI Taxonomy" id="1802779"/>
    <lineage>
        <taxon>Bacteria</taxon>
        <taxon>Candidatus Zambryskiibacteriota</taxon>
    </lineage>
</organism>
<keyword evidence="4 10" id="KW-0378">Hydrolase</keyword>
<dbReference type="GO" id="GO:0004359">
    <property type="term" value="F:glutaminase activity"/>
    <property type="evidence" value="ECO:0007669"/>
    <property type="project" value="UniProtKB-EC"/>
</dbReference>
<dbReference type="UniPathway" id="UPA00031">
    <property type="reaction ID" value="UER00010"/>
</dbReference>
<evidence type="ECO:0000256" key="1">
    <source>
        <dbReference type="ARBA" id="ARBA00005091"/>
    </source>
</evidence>
<evidence type="ECO:0000256" key="4">
    <source>
        <dbReference type="ARBA" id="ARBA00022801"/>
    </source>
</evidence>
<dbReference type="EC" id="3.5.1.2" evidence="10"/>
<dbReference type="GO" id="GO:0000105">
    <property type="term" value="P:L-histidine biosynthetic process"/>
    <property type="evidence" value="ECO:0007669"/>
    <property type="project" value="UniProtKB-UniRule"/>
</dbReference>
<evidence type="ECO:0000256" key="3">
    <source>
        <dbReference type="ARBA" id="ARBA00022605"/>
    </source>
</evidence>
<proteinExistence type="inferred from homology"/>
<evidence type="ECO:0000256" key="5">
    <source>
        <dbReference type="ARBA" id="ARBA00022962"/>
    </source>
</evidence>
<keyword evidence="13" id="KW-0808">Transferase</keyword>
<comment type="subcellular location">
    <subcellularLocation>
        <location evidence="10">Cytoplasm</location>
    </subcellularLocation>
</comment>
<dbReference type="PANTHER" id="PTHR42701:SF1">
    <property type="entry name" value="IMIDAZOLE GLYCEROL PHOSPHATE SYNTHASE SUBUNIT HISH"/>
    <property type="match status" value="1"/>
</dbReference>
<dbReference type="Gene3D" id="3.40.50.880">
    <property type="match status" value="1"/>
</dbReference>
<evidence type="ECO:0000256" key="8">
    <source>
        <dbReference type="ARBA" id="ARBA00047838"/>
    </source>
</evidence>
<dbReference type="HAMAP" id="MF_00278">
    <property type="entry name" value="HisH"/>
    <property type="match status" value="1"/>
</dbReference>
<evidence type="ECO:0000256" key="7">
    <source>
        <dbReference type="ARBA" id="ARBA00023239"/>
    </source>
</evidence>
<comment type="catalytic activity">
    <reaction evidence="8 10">
        <text>5-[(5-phospho-1-deoxy-D-ribulos-1-ylimino)methylamino]-1-(5-phospho-beta-D-ribosyl)imidazole-4-carboxamide + L-glutamine = D-erythro-1-(imidazol-4-yl)glycerol 3-phosphate + 5-amino-1-(5-phospho-beta-D-ribosyl)imidazole-4-carboxamide + L-glutamate + H(+)</text>
        <dbReference type="Rhea" id="RHEA:24793"/>
        <dbReference type="ChEBI" id="CHEBI:15378"/>
        <dbReference type="ChEBI" id="CHEBI:29985"/>
        <dbReference type="ChEBI" id="CHEBI:58278"/>
        <dbReference type="ChEBI" id="CHEBI:58359"/>
        <dbReference type="ChEBI" id="CHEBI:58475"/>
        <dbReference type="ChEBI" id="CHEBI:58525"/>
        <dbReference type="EC" id="4.3.2.10"/>
    </reaction>
</comment>
<dbReference type="EMBL" id="MHWW01000003">
    <property type="protein sequence ID" value="OHB16204.1"/>
    <property type="molecule type" value="Genomic_DNA"/>
</dbReference>
<dbReference type="PANTHER" id="PTHR42701">
    <property type="entry name" value="IMIDAZOLE GLYCEROL PHOSPHATE SYNTHASE SUBUNIT HISH"/>
    <property type="match status" value="1"/>
</dbReference>
<dbReference type="AlphaFoldDB" id="A0A1G2V3L0"/>
<comment type="subunit">
    <text evidence="2 10">Heterodimer of HisH and HisF.</text>
</comment>
<evidence type="ECO:0000256" key="6">
    <source>
        <dbReference type="ARBA" id="ARBA00023102"/>
    </source>
</evidence>
<comment type="caution">
    <text evidence="13">The sequence shown here is derived from an EMBL/GenBank/DDBJ whole genome shotgun (WGS) entry which is preliminary data.</text>
</comment>
<keyword evidence="7 10" id="KW-0456">Lyase</keyword>
<dbReference type="InterPro" id="IPR017926">
    <property type="entry name" value="GATASE"/>
</dbReference>
<dbReference type="GO" id="GO:0016829">
    <property type="term" value="F:lyase activity"/>
    <property type="evidence" value="ECO:0007669"/>
    <property type="project" value="UniProtKB-KW"/>
</dbReference>
<accession>A0A1G2V3L0</accession>
<dbReference type="GO" id="GO:0005737">
    <property type="term" value="C:cytoplasm"/>
    <property type="evidence" value="ECO:0007669"/>
    <property type="project" value="UniProtKB-SubCell"/>
</dbReference>
<comment type="function">
    <text evidence="10">IGPS catalyzes the conversion of PRFAR and glutamine to IGP, AICAR and glutamate. The HisH subunit catalyzes the hydrolysis of glutamine to glutamate and ammonia as part of the synthesis of IGP and AICAR. The resulting ammonia molecule is channeled to the active site of HisF.</text>
</comment>
<dbReference type="GO" id="GO:0000107">
    <property type="term" value="F:imidazoleglycerol-phosphate synthase activity"/>
    <property type="evidence" value="ECO:0007669"/>
    <property type="project" value="UniProtKB-UniRule"/>
</dbReference>
<dbReference type="SUPFAM" id="SSF52317">
    <property type="entry name" value="Class I glutamine amidotransferase-like"/>
    <property type="match status" value="1"/>
</dbReference>
<evidence type="ECO:0000259" key="12">
    <source>
        <dbReference type="Pfam" id="PF00117"/>
    </source>
</evidence>
<evidence type="ECO:0000313" key="13">
    <source>
        <dbReference type="EMBL" id="OHB16204.1"/>
    </source>
</evidence>